<protein>
    <submittedName>
        <fullName evidence="1">Uncharacterized protein</fullName>
    </submittedName>
</protein>
<dbReference type="EMBL" id="AWUE01003911">
    <property type="protein sequence ID" value="OMP13568.1"/>
    <property type="molecule type" value="Genomic_DNA"/>
</dbReference>
<dbReference type="AlphaFoldDB" id="A0A1R3L2R1"/>
<evidence type="ECO:0000313" key="2">
    <source>
        <dbReference type="Proteomes" id="UP000187203"/>
    </source>
</evidence>
<organism evidence="1 2">
    <name type="scientific">Corchorus olitorius</name>
    <dbReference type="NCBI Taxonomy" id="93759"/>
    <lineage>
        <taxon>Eukaryota</taxon>
        <taxon>Viridiplantae</taxon>
        <taxon>Streptophyta</taxon>
        <taxon>Embryophyta</taxon>
        <taxon>Tracheophyta</taxon>
        <taxon>Spermatophyta</taxon>
        <taxon>Magnoliopsida</taxon>
        <taxon>eudicotyledons</taxon>
        <taxon>Gunneridae</taxon>
        <taxon>Pentapetalae</taxon>
        <taxon>rosids</taxon>
        <taxon>malvids</taxon>
        <taxon>Malvales</taxon>
        <taxon>Malvaceae</taxon>
        <taxon>Grewioideae</taxon>
        <taxon>Apeibeae</taxon>
        <taxon>Corchorus</taxon>
    </lineage>
</organism>
<keyword evidence="2" id="KW-1185">Reference proteome</keyword>
<gene>
    <name evidence="1" type="ORF">COLO4_01409</name>
</gene>
<accession>A0A1R3L2R1</accession>
<dbReference type="Proteomes" id="UP000187203">
    <property type="component" value="Unassembled WGS sequence"/>
</dbReference>
<comment type="caution">
    <text evidence="1">The sequence shown here is derived from an EMBL/GenBank/DDBJ whole genome shotgun (WGS) entry which is preliminary data.</text>
</comment>
<evidence type="ECO:0000313" key="1">
    <source>
        <dbReference type="EMBL" id="OMP13568.1"/>
    </source>
</evidence>
<reference evidence="2" key="1">
    <citation type="submission" date="2013-09" db="EMBL/GenBank/DDBJ databases">
        <title>Corchorus olitorius genome sequencing.</title>
        <authorList>
            <person name="Alam M."/>
            <person name="Haque M.S."/>
            <person name="Islam M.S."/>
            <person name="Emdad E.M."/>
            <person name="Islam M.M."/>
            <person name="Ahmed B."/>
            <person name="Halim A."/>
            <person name="Hossen Q.M.M."/>
            <person name="Hossain M.Z."/>
            <person name="Ahmed R."/>
            <person name="Khan M.M."/>
            <person name="Islam R."/>
            <person name="Rashid M.M."/>
            <person name="Khan S.A."/>
            <person name="Rahman M.S."/>
            <person name="Alam M."/>
            <person name="Yahiya A.S."/>
            <person name="Khan M.S."/>
            <person name="Azam M.S."/>
            <person name="Haque T."/>
            <person name="Lashkar M.Z.H."/>
            <person name="Akhand A.I."/>
            <person name="Morshed G."/>
            <person name="Roy S."/>
            <person name="Uddin K.S."/>
            <person name="Rabeya T."/>
            <person name="Hossain A.S."/>
            <person name="Chowdhury A."/>
            <person name="Snigdha A.R."/>
            <person name="Mortoza M.S."/>
            <person name="Matin S.A."/>
            <person name="Hoque S.M.E."/>
            <person name="Islam M.K."/>
            <person name="Roy D.K."/>
            <person name="Haider R."/>
            <person name="Moosa M.M."/>
            <person name="Elias S.M."/>
            <person name="Hasan A.M."/>
            <person name="Jahan S."/>
            <person name="Shafiuddin M."/>
            <person name="Mahmood N."/>
            <person name="Shommy N.S."/>
        </authorList>
    </citation>
    <scope>NUCLEOTIDE SEQUENCE [LARGE SCALE GENOMIC DNA]</scope>
    <source>
        <strain evidence="2">cv. O-4</strain>
    </source>
</reference>
<name>A0A1R3L2R1_9ROSI</name>
<sequence>MKSAPDRTVFWASRRAWPAPGLPVPRWHRVAKRKPGPRWLFLLRCHWLMPRLQPAKRR</sequence>
<proteinExistence type="predicted"/>